<dbReference type="FunFam" id="3.30.160.60:FF:001158">
    <property type="entry name" value="zinc finger protein 22"/>
    <property type="match status" value="1"/>
</dbReference>
<keyword evidence="6" id="KW-0862">Zinc</keyword>
<dbReference type="FunFam" id="3.30.160.60:FF:000446">
    <property type="entry name" value="Zinc finger protein"/>
    <property type="match status" value="1"/>
</dbReference>
<feature type="domain" description="C2H2-type" evidence="9">
    <location>
        <begin position="62"/>
        <end position="89"/>
    </location>
</feature>
<dbReference type="GO" id="GO:0008270">
    <property type="term" value="F:zinc ion binding"/>
    <property type="evidence" value="ECO:0007669"/>
    <property type="project" value="UniProtKB-KW"/>
</dbReference>
<keyword evidence="3" id="KW-0479">Metal-binding</keyword>
<evidence type="ECO:0000256" key="7">
    <source>
        <dbReference type="ARBA" id="ARBA00023242"/>
    </source>
</evidence>
<sequence>MSIWRKSVCQEDTEPPQIKEEQEELCTSIFLNHLENSSRSNNVENSAVSESQCDTDTGKKSVKCGICGKTFKFMCYLKKHHLRYTGEKPYACETCGTCFSRSGSLKLHMITHTGEKPYPCEICGKNFTLSRTHSHSHLQTIWNY</sequence>
<evidence type="ECO:0000256" key="1">
    <source>
        <dbReference type="ARBA" id="ARBA00004123"/>
    </source>
</evidence>
<dbReference type="Pfam" id="PF00096">
    <property type="entry name" value="zf-C2H2"/>
    <property type="match status" value="2"/>
</dbReference>
<reference evidence="10" key="1">
    <citation type="submission" date="2023-09" db="UniProtKB">
        <authorList>
            <consortium name="Ensembl"/>
        </authorList>
    </citation>
    <scope>IDENTIFICATION</scope>
</reference>
<dbReference type="GO" id="GO:0000981">
    <property type="term" value="F:DNA-binding transcription factor activity, RNA polymerase II-specific"/>
    <property type="evidence" value="ECO:0007669"/>
    <property type="project" value="TreeGrafter"/>
</dbReference>
<keyword evidence="4" id="KW-0677">Repeat</keyword>
<evidence type="ECO:0000256" key="3">
    <source>
        <dbReference type="ARBA" id="ARBA00022723"/>
    </source>
</evidence>
<accession>A0A3B4ZT80</accession>
<dbReference type="SUPFAM" id="SSF57667">
    <property type="entry name" value="beta-beta-alpha zinc fingers"/>
    <property type="match status" value="1"/>
</dbReference>
<keyword evidence="7" id="KW-0539">Nucleus</keyword>
<dbReference type="Ensembl" id="ENSSPAT00000011669.1">
    <property type="protein sequence ID" value="ENSSPAP00000011465.1"/>
    <property type="gene ID" value="ENSSPAG00000008610.1"/>
</dbReference>
<comment type="subcellular location">
    <subcellularLocation>
        <location evidence="1">Nucleus</location>
    </subcellularLocation>
</comment>
<protein>
    <recommendedName>
        <fullName evidence="9">C2H2-type domain-containing protein</fullName>
    </recommendedName>
</protein>
<organism evidence="10">
    <name type="scientific">Stegastes partitus</name>
    <name type="common">bicolor damselfish</name>
    <dbReference type="NCBI Taxonomy" id="144197"/>
    <lineage>
        <taxon>Eukaryota</taxon>
        <taxon>Metazoa</taxon>
        <taxon>Chordata</taxon>
        <taxon>Craniata</taxon>
        <taxon>Vertebrata</taxon>
        <taxon>Euteleostomi</taxon>
        <taxon>Actinopterygii</taxon>
        <taxon>Neopterygii</taxon>
        <taxon>Teleostei</taxon>
        <taxon>Neoteleostei</taxon>
        <taxon>Acanthomorphata</taxon>
        <taxon>Ovalentaria</taxon>
        <taxon>Pomacentridae</taxon>
        <taxon>Stegastes</taxon>
    </lineage>
</organism>
<dbReference type="GeneTree" id="ENSGT01150000286952"/>
<keyword evidence="5 8" id="KW-0863">Zinc-finger</keyword>
<dbReference type="PROSITE" id="PS00028">
    <property type="entry name" value="ZINC_FINGER_C2H2_1"/>
    <property type="match status" value="1"/>
</dbReference>
<dbReference type="AlphaFoldDB" id="A0A3B4ZT80"/>
<comment type="similarity">
    <text evidence="2">Belongs to the krueppel C2H2-type zinc-finger protein family.</text>
</comment>
<evidence type="ECO:0000256" key="2">
    <source>
        <dbReference type="ARBA" id="ARBA00006991"/>
    </source>
</evidence>
<name>A0A3B4ZT80_9TELE</name>
<evidence type="ECO:0000256" key="6">
    <source>
        <dbReference type="ARBA" id="ARBA00022833"/>
    </source>
</evidence>
<dbReference type="Gene3D" id="3.30.160.60">
    <property type="entry name" value="Classic Zinc Finger"/>
    <property type="match status" value="3"/>
</dbReference>
<evidence type="ECO:0000313" key="10">
    <source>
        <dbReference type="Ensembl" id="ENSSPAP00000011465.1"/>
    </source>
</evidence>
<evidence type="ECO:0000256" key="8">
    <source>
        <dbReference type="PROSITE-ProRule" id="PRU00042"/>
    </source>
</evidence>
<proteinExistence type="inferred from homology"/>
<dbReference type="PANTHER" id="PTHR24394:SF29">
    <property type="entry name" value="MYONEURIN"/>
    <property type="match status" value="1"/>
</dbReference>
<dbReference type="PANTHER" id="PTHR24394">
    <property type="entry name" value="ZINC FINGER PROTEIN"/>
    <property type="match status" value="1"/>
</dbReference>
<dbReference type="InterPro" id="IPR013087">
    <property type="entry name" value="Znf_C2H2_type"/>
</dbReference>
<evidence type="ECO:0000256" key="4">
    <source>
        <dbReference type="ARBA" id="ARBA00022737"/>
    </source>
</evidence>
<dbReference type="PROSITE" id="PS50157">
    <property type="entry name" value="ZINC_FINGER_C2H2_2"/>
    <property type="match status" value="2"/>
</dbReference>
<dbReference type="GO" id="GO:0005634">
    <property type="term" value="C:nucleus"/>
    <property type="evidence" value="ECO:0007669"/>
    <property type="project" value="UniProtKB-SubCell"/>
</dbReference>
<feature type="domain" description="C2H2-type" evidence="9">
    <location>
        <begin position="90"/>
        <end position="117"/>
    </location>
</feature>
<evidence type="ECO:0000256" key="5">
    <source>
        <dbReference type="ARBA" id="ARBA00022771"/>
    </source>
</evidence>
<dbReference type="InterPro" id="IPR036236">
    <property type="entry name" value="Znf_C2H2_sf"/>
</dbReference>
<evidence type="ECO:0000259" key="9">
    <source>
        <dbReference type="PROSITE" id="PS50157"/>
    </source>
</evidence>
<dbReference type="SMART" id="SM00355">
    <property type="entry name" value="ZnF_C2H2"/>
    <property type="match status" value="3"/>
</dbReference>